<reference evidence="8" key="1">
    <citation type="submission" date="2018-02" db="EMBL/GenBank/DDBJ databases">
        <title>Draft genome sequencing of Rhodococcus opacus KU647198.</title>
        <authorList>
            <person name="Zheng B.-X."/>
        </authorList>
    </citation>
    <scope>NUCLEOTIDE SEQUENCE [LARGE SCALE GENOMIC DNA]</scope>
    <source>
        <strain evidence="8">04-OD7</strain>
    </source>
</reference>
<evidence type="ECO:0000313" key="7">
    <source>
        <dbReference type="EMBL" id="PQP14632.1"/>
    </source>
</evidence>
<evidence type="ECO:0000256" key="5">
    <source>
        <dbReference type="ARBA" id="ARBA00037410"/>
    </source>
</evidence>
<dbReference type="PANTHER" id="PTHR43602:SF1">
    <property type="entry name" value="ENOYL-COA HYDRATASE DOMAIN-CONTAINING PROTEIN 3, MITOCHONDRIAL"/>
    <property type="match status" value="1"/>
</dbReference>
<evidence type="ECO:0000313" key="8">
    <source>
        <dbReference type="Proteomes" id="UP000239290"/>
    </source>
</evidence>
<evidence type="ECO:0000256" key="3">
    <source>
        <dbReference type="ARBA" id="ARBA00022946"/>
    </source>
</evidence>
<dbReference type="Gene3D" id="3.90.226.10">
    <property type="entry name" value="2-enoyl-CoA Hydratase, Chain A, domain 1"/>
    <property type="match status" value="1"/>
</dbReference>
<evidence type="ECO:0000256" key="2">
    <source>
        <dbReference type="ARBA" id="ARBA00022832"/>
    </source>
</evidence>
<dbReference type="RefSeq" id="WP_105423269.1">
    <property type="nucleotide sequence ID" value="NZ_PUIO01000085.1"/>
</dbReference>
<dbReference type="InterPro" id="IPR001753">
    <property type="entry name" value="Enoyl-CoA_hydra/iso"/>
</dbReference>
<gene>
    <name evidence="7" type="ORF">C5613_40300</name>
</gene>
<dbReference type="Proteomes" id="UP000239290">
    <property type="component" value="Unassembled WGS sequence"/>
</dbReference>
<dbReference type="GO" id="GO:0016836">
    <property type="term" value="F:hydro-lyase activity"/>
    <property type="evidence" value="ECO:0007669"/>
    <property type="project" value="TreeGrafter"/>
</dbReference>
<keyword evidence="2" id="KW-0276">Fatty acid metabolism</keyword>
<comment type="similarity">
    <text evidence="1">Belongs to the enoyl-CoA hydratase/isomerase family.</text>
</comment>
<proteinExistence type="inferred from homology"/>
<evidence type="ECO:0000256" key="1">
    <source>
        <dbReference type="ARBA" id="ARBA00005254"/>
    </source>
</evidence>
<dbReference type="GO" id="GO:0006631">
    <property type="term" value="P:fatty acid metabolic process"/>
    <property type="evidence" value="ECO:0007669"/>
    <property type="project" value="UniProtKB-KW"/>
</dbReference>
<dbReference type="AlphaFoldDB" id="A0A2S8IJS4"/>
<protein>
    <recommendedName>
        <fullName evidence="6">Enoyl-CoA hydratase domain-containing protein 3, mitochondrial</fullName>
    </recommendedName>
</protein>
<keyword evidence="4" id="KW-0443">Lipid metabolism</keyword>
<organism evidence="7 8">
    <name type="scientific">Rhodococcus opacus</name>
    <name type="common">Nocardia opaca</name>
    <dbReference type="NCBI Taxonomy" id="37919"/>
    <lineage>
        <taxon>Bacteria</taxon>
        <taxon>Bacillati</taxon>
        <taxon>Actinomycetota</taxon>
        <taxon>Actinomycetes</taxon>
        <taxon>Mycobacteriales</taxon>
        <taxon>Nocardiaceae</taxon>
        <taxon>Rhodococcus</taxon>
    </lineage>
</organism>
<dbReference type="NCBIfam" id="NF006008">
    <property type="entry name" value="PRK08139.1"/>
    <property type="match status" value="1"/>
</dbReference>
<dbReference type="Pfam" id="PF00378">
    <property type="entry name" value="ECH_1"/>
    <property type="match status" value="1"/>
</dbReference>
<dbReference type="InterPro" id="IPR014748">
    <property type="entry name" value="Enoyl-CoA_hydra_C"/>
</dbReference>
<dbReference type="InterPro" id="IPR029045">
    <property type="entry name" value="ClpP/crotonase-like_dom_sf"/>
</dbReference>
<dbReference type="InterPro" id="IPR052377">
    <property type="entry name" value="Mitochondrial_ECH-domain"/>
</dbReference>
<comment type="function">
    <text evidence="5">May play a role in fatty acid biosynthesis and insulin sensitivity.</text>
</comment>
<dbReference type="CDD" id="cd06558">
    <property type="entry name" value="crotonase-like"/>
    <property type="match status" value="1"/>
</dbReference>
<dbReference type="SUPFAM" id="SSF52096">
    <property type="entry name" value="ClpP/crotonase"/>
    <property type="match status" value="1"/>
</dbReference>
<accession>A0A2S8IJS4</accession>
<evidence type="ECO:0000256" key="4">
    <source>
        <dbReference type="ARBA" id="ARBA00023098"/>
    </source>
</evidence>
<keyword evidence="3" id="KW-0809">Transit peptide</keyword>
<dbReference type="EMBL" id="PUIO01000085">
    <property type="protein sequence ID" value="PQP14632.1"/>
    <property type="molecule type" value="Genomic_DNA"/>
</dbReference>
<name>A0A2S8IJS4_RHOOP</name>
<comment type="caution">
    <text evidence="7">The sequence shown here is derived from an EMBL/GenBank/DDBJ whole genome shotgun (WGS) entry which is preliminary data.</text>
</comment>
<dbReference type="PANTHER" id="PTHR43602">
    <property type="match status" value="1"/>
</dbReference>
<sequence length="262" mass="28261">MSHTSTATAVQISVEDTIGYITLTEPQRRNPLSVKTMRSFLEALTDLSANPAVRVIIVRALGPAFSAGHDLTEVVGRSLDQEREIFAICTKMMQSIHQVRQPVIASVQGIALAAGCQLVASCDLAVASTAARFGTPGVKIGLFCSTPMVALTRAIGRKQAMRMLLTGEMIDAATAMQWGLVNEVTNPETLDTVTRTMAQTIAKASAMTLSTGKEAFYRQIDLAEDDAYQATQEVMAVNAVTHDSQEGISAFLGKREPQWQDR</sequence>
<dbReference type="Gene3D" id="1.10.12.10">
    <property type="entry name" value="Lyase 2-enoyl-coa Hydratase, Chain A, domain 2"/>
    <property type="match status" value="1"/>
</dbReference>
<evidence type="ECO:0000256" key="6">
    <source>
        <dbReference type="ARBA" id="ARBA00040545"/>
    </source>
</evidence>